<dbReference type="SUPFAM" id="SSF56219">
    <property type="entry name" value="DNase I-like"/>
    <property type="match status" value="1"/>
</dbReference>
<dbReference type="PANTHER" id="PTHR33710">
    <property type="entry name" value="BNAC02G09200D PROTEIN"/>
    <property type="match status" value="1"/>
</dbReference>
<protein>
    <submittedName>
        <fullName evidence="2">Uncharacterized protein</fullName>
    </submittedName>
</protein>
<dbReference type="Proteomes" id="UP001652660">
    <property type="component" value="Chromosome 2e"/>
</dbReference>
<dbReference type="GeneID" id="140036354"/>
<evidence type="ECO:0000313" key="2">
    <source>
        <dbReference type="RefSeq" id="XP_071933828.1"/>
    </source>
</evidence>
<accession>A0ABM4WPW5</accession>
<name>A0ABM4WPW5_COFAR</name>
<evidence type="ECO:0000313" key="1">
    <source>
        <dbReference type="Proteomes" id="UP001652660"/>
    </source>
</evidence>
<sequence length="206" mass="23301">MGETDAILIVSFVHARCTSAERHYLWRDLLQDKPCGAVWCIVGDFNVIVYSSEKKGGKPYHPSEGLELLDFMNNVGIFYVEFLGSRFTWCSNRYGRARIWKWLDRMLINIECLDMASSILVSHLVCEPSDNAPLLISFSSRLDNKSRLSRFLNIWTSNDGLRAVIKAAWQVEVTGSPFYIVRVKLCGVARACSSGTRRYLGMSSAT</sequence>
<gene>
    <name evidence="2" type="primary">LOC140036354</name>
</gene>
<organism evidence="1 2">
    <name type="scientific">Coffea arabica</name>
    <name type="common">Arabian coffee</name>
    <dbReference type="NCBI Taxonomy" id="13443"/>
    <lineage>
        <taxon>Eukaryota</taxon>
        <taxon>Viridiplantae</taxon>
        <taxon>Streptophyta</taxon>
        <taxon>Embryophyta</taxon>
        <taxon>Tracheophyta</taxon>
        <taxon>Spermatophyta</taxon>
        <taxon>Magnoliopsida</taxon>
        <taxon>eudicotyledons</taxon>
        <taxon>Gunneridae</taxon>
        <taxon>Pentapetalae</taxon>
        <taxon>asterids</taxon>
        <taxon>lamiids</taxon>
        <taxon>Gentianales</taxon>
        <taxon>Rubiaceae</taxon>
        <taxon>Ixoroideae</taxon>
        <taxon>Gardenieae complex</taxon>
        <taxon>Bertiereae - Coffeeae clade</taxon>
        <taxon>Coffeeae</taxon>
        <taxon>Coffea</taxon>
    </lineage>
</organism>
<keyword evidence="1" id="KW-1185">Reference proteome</keyword>
<dbReference type="Gene3D" id="3.60.10.10">
    <property type="entry name" value="Endonuclease/exonuclease/phosphatase"/>
    <property type="match status" value="1"/>
</dbReference>
<dbReference type="RefSeq" id="XP_071933828.1">
    <property type="nucleotide sequence ID" value="XM_072077727.1"/>
</dbReference>
<reference evidence="2" key="1">
    <citation type="submission" date="2025-08" db="UniProtKB">
        <authorList>
            <consortium name="RefSeq"/>
        </authorList>
    </citation>
    <scope>IDENTIFICATION</scope>
    <source>
        <tissue evidence="2">Leaves</tissue>
    </source>
</reference>
<proteinExistence type="predicted"/>
<dbReference type="PANTHER" id="PTHR33710:SF54">
    <property type="entry name" value="NON-LTR RETROELEMENT REVERSE TRANSCRIPTASE"/>
    <property type="match status" value="1"/>
</dbReference>
<dbReference type="InterPro" id="IPR036691">
    <property type="entry name" value="Endo/exonu/phosph_ase_sf"/>
</dbReference>